<feature type="transmembrane region" description="Helical" evidence="12">
    <location>
        <begin position="74"/>
        <end position="96"/>
    </location>
</feature>
<keyword evidence="5 12" id="KW-0812">Transmembrane</keyword>
<dbReference type="Proteomes" id="UP000590442">
    <property type="component" value="Unassembled WGS sequence"/>
</dbReference>
<keyword evidence="14" id="KW-1185">Reference proteome</keyword>
<feature type="transmembrane region" description="Helical" evidence="12">
    <location>
        <begin position="231"/>
        <end position="250"/>
    </location>
</feature>
<accession>A0A846QPY6</accession>
<keyword evidence="9 12" id="KW-0472">Membrane</keyword>
<keyword evidence="6 12" id="KW-1133">Transmembrane helix</keyword>
<keyword evidence="4" id="KW-1003">Cell membrane</keyword>
<feature type="transmembrane region" description="Helical" evidence="12">
    <location>
        <begin position="484"/>
        <end position="506"/>
    </location>
</feature>
<dbReference type="PANTHER" id="PTHR42985">
    <property type="entry name" value="SODIUM-COUPLED MONOCARBOXYLATE TRANSPORTER"/>
    <property type="match status" value="1"/>
</dbReference>
<evidence type="ECO:0000256" key="5">
    <source>
        <dbReference type="ARBA" id="ARBA00022692"/>
    </source>
</evidence>
<dbReference type="EMBL" id="JAATJJ010000001">
    <property type="protein sequence ID" value="NJB70168.1"/>
    <property type="molecule type" value="Genomic_DNA"/>
</dbReference>
<evidence type="ECO:0000256" key="1">
    <source>
        <dbReference type="ARBA" id="ARBA00004651"/>
    </source>
</evidence>
<dbReference type="InterPro" id="IPR051163">
    <property type="entry name" value="Sodium:Solute_Symporter_SSF"/>
</dbReference>
<evidence type="ECO:0000313" key="13">
    <source>
        <dbReference type="EMBL" id="NJB70168.1"/>
    </source>
</evidence>
<dbReference type="CDD" id="cd11494">
    <property type="entry name" value="SLC5sbd_NIS-like_u2"/>
    <property type="match status" value="1"/>
</dbReference>
<feature type="transmembrane region" description="Helical" evidence="12">
    <location>
        <begin position="459"/>
        <end position="478"/>
    </location>
</feature>
<feature type="transmembrane region" description="Helical" evidence="12">
    <location>
        <begin position="6"/>
        <end position="22"/>
    </location>
</feature>
<feature type="transmembrane region" description="Helical" evidence="12">
    <location>
        <begin position="42"/>
        <end position="62"/>
    </location>
</feature>
<evidence type="ECO:0000256" key="4">
    <source>
        <dbReference type="ARBA" id="ARBA00022475"/>
    </source>
</evidence>
<dbReference type="GO" id="GO:0015293">
    <property type="term" value="F:symporter activity"/>
    <property type="evidence" value="ECO:0007669"/>
    <property type="project" value="TreeGrafter"/>
</dbReference>
<evidence type="ECO:0000256" key="7">
    <source>
        <dbReference type="ARBA" id="ARBA00023053"/>
    </source>
</evidence>
<feature type="transmembrane region" description="Helical" evidence="12">
    <location>
        <begin position="152"/>
        <end position="170"/>
    </location>
</feature>
<keyword evidence="7" id="KW-0915">Sodium</keyword>
<evidence type="ECO:0000256" key="12">
    <source>
        <dbReference type="SAM" id="Phobius"/>
    </source>
</evidence>
<feature type="transmembrane region" description="Helical" evidence="12">
    <location>
        <begin position="117"/>
        <end position="146"/>
    </location>
</feature>
<evidence type="ECO:0000256" key="9">
    <source>
        <dbReference type="ARBA" id="ARBA00023136"/>
    </source>
</evidence>
<comment type="subcellular location">
    <subcellularLocation>
        <location evidence="1">Cell membrane</location>
        <topology evidence="1">Multi-pass membrane protein</topology>
    </subcellularLocation>
</comment>
<dbReference type="GO" id="GO:0006814">
    <property type="term" value="P:sodium ion transport"/>
    <property type="evidence" value="ECO:0007669"/>
    <property type="project" value="UniProtKB-KW"/>
</dbReference>
<sequence length="568" mass="63350">MAILDWIILAGTLFFIVGYGVWKTKGSKNVKDYVLGGNEAKWWTIGLSVMATQASAITFLSTPGQAFHDGMGFVQFYFGLPLAMIIICAVFVPLYHKLKVFTAYEFLENRFDLKTRTLAAILFLLQRGLAAGITIFAPAIILSAVLGWNLRLLNIIIGILVIIYTVTGGTKAVSVTQKQQMFIIMMGMFIAFFFILGYLPADISFSKALKVAGASDKLNILDFEFDLNNRYNFWSGTLGAVFLFLSYFGADQSQVQRYLSGKSVRESQLGLLFNAVLKVPMQFFILLVGVMVFVFYQYNSSPLNFNPVATKTVMESEYAEDYAALQLGHRELQVEKKMAQDQFSAALDLKEYDAIVEAKQHIININAKDKSNRETARALIKKVGSSVETNDKDYVFIHFILHYLPRGLVGLLLAVILSAAMSSTASELNALGTITALDIYKRNKVGNFTEEHYVKASKFFTLVWGIIAIAIACVANLFDNLIQLVNIIGSIFYGNVLGIFLLAFFFKFVKGNAVFVAAIITQVIVIIGYANDWMSYLWLNAFGCFLVILLAFILEAFDKLLKNPPIRT</sequence>
<name>A0A846QPY6_9FLAO</name>
<evidence type="ECO:0000256" key="6">
    <source>
        <dbReference type="ARBA" id="ARBA00022989"/>
    </source>
</evidence>
<gene>
    <name evidence="13" type="ORF">GGR42_000630</name>
</gene>
<protein>
    <submittedName>
        <fullName evidence="13">SSS family transporter</fullName>
    </submittedName>
</protein>
<keyword evidence="3" id="KW-0813">Transport</keyword>
<evidence type="ECO:0000256" key="11">
    <source>
        <dbReference type="RuleBase" id="RU362091"/>
    </source>
</evidence>
<evidence type="ECO:0000256" key="2">
    <source>
        <dbReference type="ARBA" id="ARBA00006434"/>
    </source>
</evidence>
<dbReference type="Pfam" id="PF00474">
    <property type="entry name" value="SSF"/>
    <property type="match status" value="2"/>
</dbReference>
<dbReference type="PROSITE" id="PS50283">
    <property type="entry name" value="NA_SOLUT_SYMP_3"/>
    <property type="match status" value="1"/>
</dbReference>
<feature type="transmembrane region" description="Helical" evidence="12">
    <location>
        <begin position="395"/>
        <end position="417"/>
    </location>
</feature>
<feature type="transmembrane region" description="Helical" evidence="12">
    <location>
        <begin position="271"/>
        <end position="296"/>
    </location>
</feature>
<evidence type="ECO:0000256" key="10">
    <source>
        <dbReference type="ARBA" id="ARBA00023201"/>
    </source>
</evidence>
<evidence type="ECO:0000256" key="8">
    <source>
        <dbReference type="ARBA" id="ARBA00023065"/>
    </source>
</evidence>
<dbReference type="InterPro" id="IPR038377">
    <property type="entry name" value="Na/Glc_symporter_sf"/>
</dbReference>
<dbReference type="AlphaFoldDB" id="A0A846QPY6"/>
<feature type="transmembrane region" description="Helical" evidence="12">
    <location>
        <begin position="536"/>
        <end position="557"/>
    </location>
</feature>
<feature type="transmembrane region" description="Helical" evidence="12">
    <location>
        <begin position="182"/>
        <end position="201"/>
    </location>
</feature>
<reference evidence="13 14" key="1">
    <citation type="submission" date="2020-03" db="EMBL/GenBank/DDBJ databases">
        <title>Genomic Encyclopedia of Type Strains, Phase IV (KMG-IV): sequencing the most valuable type-strain genomes for metagenomic binning, comparative biology and taxonomic classification.</title>
        <authorList>
            <person name="Goeker M."/>
        </authorList>
    </citation>
    <scope>NUCLEOTIDE SEQUENCE [LARGE SCALE GENOMIC DNA]</scope>
    <source>
        <strain evidence="13 14">DSM 29762</strain>
    </source>
</reference>
<dbReference type="RefSeq" id="WP_167960740.1">
    <property type="nucleotide sequence ID" value="NZ_JAATJJ010000001.1"/>
</dbReference>
<comment type="similarity">
    <text evidence="2 11">Belongs to the sodium:solute symporter (SSF) (TC 2.A.21) family.</text>
</comment>
<evidence type="ECO:0000313" key="14">
    <source>
        <dbReference type="Proteomes" id="UP000590442"/>
    </source>
</evidence>
<feature type="transmembrane region" description="Helical" evidence="12">
    <location>
        <begin position="513"/>
        <end position="530"/>
    </location>
</feature>
<dbReference type="GO" id="GO:0005886">
    <property type="term" value="C:plasma membrane"/>
    <property type="evidence" value="ECO:0007669"/>
    <property type="project" value="UniProtKB-SubCell"/>
</dbReference>
<dbReference type="Gene3D" id="1.20.1730.10">
    <property type="entry name" value="Sodium/glucose cotransporter"/>
    <property type="match status" value="1"/>
</dbReference>
<proteinExistence type="inferred from homology"/>
<keyword evidence="8" id="KW-0406">Ion transport</keyword>
<keyword evidence="10" id="KW-0739">Sodium transport</keyword>
<comment type="caution">
    <text evidence="13">The sequence shown here is derived from an EMBL/GenBank/DDBJ whole genome shotgun (WGS) entry which is preliminary data.</text>
</comment>
<evidence type="ECO:0000256" key="3">
    <source>
        <dbReference type="ARBA" id="ARBA00022448"/>
    </source>
</evidence>
<organism evidence="13 14">
    <name type="scientific">Saonia flava</name>
    <dbReference type="NCBI Taxonomy" id="523696"/>
    <lineage>
        <taxon>Bacteria</taxon>
        <taxon>Pseudomonadati</taxon>
        <taxon>Bacteroidota</taxon>
        <taxon>Flavobacteriia</taxon>
        <taxon>Flavobacteriales</taxon>
        <taxon>Flavobacteriaceae</taxon>
        <taxon>Saonia</taxon>
    </lineage>
</organism>
<dbReference type="PANTHER" id="PTHR42985:SF40">
    <property type="entry name" value="LD47995P-RELATED"/>
    <property type="match status" value="1"/>
</dbReference>
<dbReference type="InterPro" id="IPR001734">
    <property type="entry name" value="Na/solute_symporter"/>
</dbReference>